<dbReference type="InterPro" id="IPR006626">
    <property type="entry name" value="PbH1"/>
</dbReference>
<comment type="caution">
    <text evidence="5">The sequence shown here is derived from an EMBL/GenBank/DDBJ whole genome shotgun (WGS) entry which is preliminary data.</text>
</comment>
<accession>A0ABU8HFL0</accession>
<evidence type="ECO:0000256" key="3">
    <source>
        <dbReference type="ARBA" id="ARBA00022786"/>
    </source>
</evidence>
<evidence type="ECO:0000313" key="6">
    <source>
        <dbReference type="Proteomes" id="UP001312865"/>
    </source>
</evidence>
<dbReference type="Gene3D" id="2.160.20.10">
    <property type="entry name" value="Single-stranded right-handed beta-helix, Pectin lyase-like"/>
    <property type="match status" value="1"/>
</dbReference>
<dbReference type="EMBL" id="JBBAXC010000011">
    <property type="protein sequence ID" value="MEI5908169.1"/>
    <property type="molecule type" value="Genomic_DNA"/>
</dbReference>
<dbReference type="InterPro" id="IPR022441">
    <property type="entry name" value="Para_beta_helix_rpt-2"/>
</dbReference>
<evidence type="ECO:0000313" key="5">
    <source>
        <dbReference type="EMBL" id="MEI5908169.1"/>
    </source>
</evidence>
<dbReference type="PANTHER" id="PTHR22990">
    <property type="entry name" value="F-BOX ONLY PROTEIN"/>
    <property type="match status" value="1"/>
</dbReference>
<dbReference type="InterPro" id="IPR051550">
    <property type="entry name" value="SCF-Subunits/Alg-Epimerases"/>
</dbReference>
<dbReference type="SMART" id="SM00710">
    <property type="entry name" value="PbH1"/>
    <property type="match status" value="7"/>
</dbReference>
<sequence>MVITTLFFLTISTIIGIVILNEKTIVVPNDVETISDAMNIARDGDIILVKTNEDGTPYNEAVTIEENNIKLIGVGKEKPVLDGTGCLTRGISLSGKSGVVVEGFKIQNFSAEGILLENTTSNMIKKNTVSENGDDGIDLDDSLKNLIERNTVIENESDGIDLDGSIRNIIKGNIVTSNNGTEDSDGIELDSSDSNMIIENTISDSGSDGIDFNNSKNNIIKRNIITDNMDDGIDFDNSDDNVIARNTINMNEDFGILFRNLTNGNNVLFNRVFDNDLGINDLNIVPPLNNFIGNQCDTSNPDGLCN</sequence>
<protein>
    <submittedName>
        <fullName evidence="5">Right-handed parallel beta-helix repeat-containing protein</fullName>
    </submittedName>
</protein>
<dbReference type="Pfam" id="PF13229">
    <property type="entry name" value="Beta_helix"/>
    <property type="match status" value="2"/>
</dbReference>
<feature type="domain" description="Right handed beta helix" evidence="4">
    <location>
        <begin position="184"/>
        <end position="279"/>
    </location>
</feature>
<name>A0ABU8HFL0_9BACI</name>
<reference evidence="5 6" key="1">
    <citation type="journal article" date="2018" name="J. Microbiol.">
        <title>Bacillus spongiae sp. nov., isolated from sponge of Jeju Island.</title>
        <authorList>
            <person name="Lee G.E."/>
            <person name="Im W.T."/>
            <person name="Park J.S."/>
        </authorList>
    </citation>
    <scope>NUCLEOTIDE SEQUENCE [LARGE SCALE GENOMIC DNA]</scope>
    <source>
        <strain evidence="5 6">135PIL107-10</strain>
    </source>
</reference>
<dbReference type="RefSeq" id="WP_336587609.1">
    <property type="nucleotide sequence ID" value="NZ_JBBAXC010000011.1"/>
</dbReference>
<dbReference type="InterPro" id="IPR011050">
    <property type="entry name" value="Pectin_lyase_fold/virulence"/>
</dbReference>
<comment type="pathway">
    <text evidence="1">Protein modification; protein ubiquitination.</text>
</comment>
<keyword evidence="6" id="KW-1185">Reference proteome</keyword>
<evidence type="ECO:0000259" key="4">
    <source>
        <dbReference type="Pfam" id="PF13229"/>
    </source>
</evidence>
<evidence type="ECO:0000256" key="2">
    <source>
        <dbReference type="ARBA" id="ARBA00022737"/>
    </source>
</evidence>
<dbReference type="InterPro" id="IPR039448">
    <property type="entry name" value="Beta_helix"/>
</dbReference>
<organism evidence="5 6">
    <name type="scientific">Bacillus spongiae</name>
    <dbReference type="NCBI Taxonomy" id="2683610"/>
    <lineage>
        <taxon>Bacteria</taxon>
        <taxon>Bacillati</taxon>
        <taxon>Bacillota</taxon>
        <taxon>Bacilli</taxon>
        <taxon>Bacillales</taxon>
        <taxon>Bacillaceae</taxon>
        <taxon>Bacillus</taxon>
    </lineage>
</organism>
<evidence type="ECO:0000256" key="1">
    <source>
        <dbReference type="ARBA" id="ARBA00004906"/>
    </source>
</evidence>
<proteinExistence type="predicted"/>
<dbReference type="NCBIfam" id="TIGR03804">
    <property type="entry name" value="para_beta_helix"/>
    <property type="match status" value="4"/>
</dbReference>
<feature type="domain" description="Right handed beta helix" evidence="4">
    <location>
        <begin position="62"/>
        <end position="180"/>
    </location>
</feature>
<dbReference type="PANTHER" id="PTHR22990:SF15">
    <property type="entry name" value="F-BOX ONLY PROTEIN 10"/>
    <property type="match status" value="1"/>
</dbReference>
<dbReference type="SUPFAM" id="SSF51126">
    <property type="entry name" value="Pectin lyase-like"/>
    <property type="match status" value="1"/>
</dbReference>
<gene>
    <name evidence="5" type="ORF">WAK64_14010</name>
</gene>
<dbReference type="InterPro" id="IPR012334">
    <property type="entry name" value="Pectin_lyas_fold"/>
</dbReference>
<keyword evidence="2" id="KW-0677">Repeat</keyword>
<dbReference type="Proteomes" id="UP001312865">
    <property type="component" value="Unassembled WGS sequence"/>
</dbReference>
<keyword evidence="3" id="KW-0833">Ubl conjugation pathway</keyword>